<evidence type="ECO:0000313" key="2">
    <source>
        <dbReference type="EMBL" id="MDP5184845.1"/>
    </source>
</evidence>
<feature type="transmembrane region" description="Helical" evidence="1">
    <location>
        <begin position="137"/>
        <end position="160"/>
    </location>
</feature>
<dbReference type="InterPro" id="IPR053160">
    <property type="entry name" value="MFS_DHA3_Transporter"/>
</dbReference>
<dbReference type="EMBL" id="JASNFN010000032">
    <property type="protein sequence ID" value="MDP5184845.1"/>
    <property type="molecule type" value="Genomic_DNA"/>
</dbReference>
<dbReference type="InterPro" id="IPR011701">
    <property type="entry name" value="MFS"/>
</dbReference>
<evidence type="ECO:0000313" key="3">
    <source>
        <dbReference type="Proteomes" id="UP001233673"/>
    </source>
</evidence>
<feature type="transmembrane region" description="Helical" evidence="1">
    <location>
        <begin position="332"/>
        <end position="349"/>
    </location>
</feature>
<gene>
    <name evidence="2" type="ORF">QOZ88_19610</name>
</gene>
<keyword evidence="1" id="KW-0472">Membrane</keyword>
<keyword evidence="1" id="KW-0812">Transmembrane</keyword>
<dbReference type="SUPFAM" id="SSF103473">
    <property type="entry name" value="MFS general substrate transporter"/>
    <property type="match status" value="1"/>
</dbReference>
<name>A0ABT9IH03_9ACTN</name>
<dbReference type="Pfam" id="PF07690">
    <property type="entry name" value="MFS_1"/>
    <property type="match status" value="1"/>
</dbReference>
<feature type="transmembrane region" description="Helical" evidence="1">
    <location>
        <begin position="273"/>
        <end position="291"/>
    </location>
</feature>
<dbReference type="Proteomes" id="UP001233673">
    <property type="component" value="Unassembled WGS sequence"/>
</dbReference>
<protein>
    <submittedName>
        <fullName evidence="2">MFS transporter</fullName>
    </submittedName>
</protein>
<feature type="transmembrane region" description="Helical" evidence="1">
    <location>
        <begin position="250"/>
        <end position="267"/>
    </location>
</feature>
<feature type="transmembrane region" description="Helical" evidence="1">
    <location>
        <begin position="303"/>
        <end position="326"/>
    </location>
</feature>
<organism evidence="2 3">
    <name type="scientific">Blastococcus carthaginiensis</name>
    <dbReference type="NCBI Taxonomy" id="3050034"/>
    <lineage>
        <taxon>Bacteria</taxon>
        <taxon>Bacillati</taxon>
        <taxon>Actinomycetota</taxon>
        <taxon>Actinomycetes</taxon>
        <taxon>Geodermatophilales</taxon>
        <taxon>Geodermatophilaceae</taxon>
        <taxon>Blastococcus</taxon>
    </lineage>
</organism>
<dbReference type="InterPro" id="IPR036259">
    <property type="entry name" value="MFS_trans_sf"/>
</dbReference>
<keyword evidence="1" id="KW-1133">Transmembrane helix</keyword>
<sequence>MPLYPLYALLFLDAGVSAGELSLLFGLWSVTGLVAEVPAGLLADRWSRRGVLFLAGVLQAAAFVVWTVAPSTGAFALGFVLWGLAGAGTSGTAEAVVHDGLAEVGAAGCFARVNAAMTAAELLVQVPTALAATALHALGGFALVGWVSAALCLAAAGLALRFPGATVDGGDDDDPSPGPGAALRRPALLAAVVAVALVGGLDGMEEYFPVLVAERGVPALAVPTAVLVVSLAGAAGAALGGRLVRPPGRLLGALLVAAGAGLLLAAATAGLLVVAALGVAYGVYLAVLVAAEAELQRRISGPYRATITSVAGVGVELSSLLVFAAWACGGSGAVALLVLAVVPAVAVGLRRRC</sequence>
<reference evidence="3" key="1">
    <citation type="submission" date="2023-05" db="EMBL/GenBank/DDBJ databases">
        <title>Draft genome of Pseudofrankia sp. BMG5.37.</title>
        <authorList>
            <person name="Gtari M."/>
            <person name="Ghodhbane F."/>
            <person name="Sbissi I."/>
        </authorList>
    </citation>
    <scope>NUCLEOTIDE SEQUENCE [LARGE SCALE GENOMIC DNA]</scope>
    <source>
        <strain evidence="3">BMG 814</strain>
    </source>
</reference>
<dbReference type="PANTHER" id="PTHR23530:SF1">
    <property type="entry name" value="PERMEASE, MAJOR FACILITATOR SUPERFAMILY-RELATED"/>
    <property type="match status" value="1"/>
</dbReference>
<proteinExistence type="predicted"/>
<keyword evidence="3" id="KW-1185">Reference proteome</keyword>
<feature type="transmembrane region" description="Helical" evidence="1">
    <location>
        <begin position="6"/>
        <end position="30"/>
    </location>
</feature>
<feature type="transmembrane region" description="Helical" evidence="1">
    <location>
        <begin position="216"/>
        <end position="238"/>
    </location>
</feature>
<comment type="caution">
    <text evidence="2">The sequence shown here is derived from an EMBL/GenBank/DDBJ whole genome shotgun (WGS) entry which is preliminary data.</text>
</comment>
<feature type="transmembrane region" description="Helical" evidence="1">
    <location>
        <begin position="51"/>
        <end position="69"/>
    </location>
</feature>
<feature type="transmembrane region" description="Helical" evidence="1">
    <location>
        <begin position="187"/>
        <end position="204"/>
    </location>
</feature>
<dbReference type="RefSeq" id="WP_306001389.1">
    <property type="nucleotide sequence ID" value="NZ_JASNFN010000032.1"/>
</dbReference>
<evidence type="ECO:0000256" key="1">
    <source>
        <dbReference type="SAM" id="Phobius"/>
    </source>
</evidence>
<accession>A0ABT9IH03</accession>
<dbReference type="Gene3D" id="1.20.1250.20">
    <property type="entry name" value="MFS general substrate transporter like domains"/>
    <property type="match status" value="1"/>
</dbReference>
<dbReference type="PANTHER" id="PTHR23530">
    <property type="entry name" value="TRANSPORT PROTEIN-RELATED"/>
    <property type="match status" value="1"/>
</dbReference>